<dbReference type="InterPro" id="IPR001444">
    <property type="entry name" value="Flag_bb_rod_N"/>
</dbReference>
<name>A0ABS7AIW2_9CLOT</name>
<accession>A0ABS7AIW2</accession>
<keyword evidence="6" id="KW-0975">Bacterial flagellum</keyword>
<evidence type="ECO:0000256" key="6">
    <source>
        <dbReference type="ARBA" id="ARBA00023143"/>
    </source>
</evidence>
<dbReference type="EMBL" id="JAHXPT010000001">
    <property type="protein sequence ID" value="MBW6408590.1"/>
    <property type="molecule type" value="Genomic_DNA"/>
</dbReference>
<dbReference type="RefSeq" id="WP_219777653.1">
    <property type="nucleotide sequence ID" value="NZ_JAHXPT010000001.1"/>
</dbReference>
<dbReference type="InterPro" id="IPR010930">
    <property type="entry name" value="Flg_bb/hook_C_dom"/>
</dbReference>
<sequence>MAGLFDTFTIAKRGLNVQQGAINTTSHNIANANTEGFSRQRAVSSTTRPFGGMSRFDTCTVGQVGTGAEISSIQRIRDSFIDYQVRNELGKSGNFEVQDKFLYQVESIFGEPSDSGIQQLLGEFFDSFQELSKTPEKSSARTVALQKASALANALNYTTTQLEKQVTDAQELLQMNIKDVNTLLDQINDLNKQIAGVCAVGQTPNDLMDSRDNLLDQLSSKFGITIDRKERETLDVKAEGFQSKNNPINNLVNSSPTDENYTRLSYVKSAEIKESSGNYTIELKYHTLGNLNSEPKTVTINCTNKEDAKTISDSLMQNRVLIADKNGDVTIRQKGAEITPPTDPKTYHYSQVTLNDGDTIKSDEIKTAIFKVYENDPDTNSVNDRQIKGEIAGNQGVQKNIKEYMVKLDQIASGLAYSVNAIQTGSSDGTNNNGYELVFTNGTNDDGITSKNITLNKNLLEDVSKLNCGSTSESGERAGERALAIASIRTLKMNMSSITDVKDRTSFFAEAGISFNGANNITLQGSKEGTSVAAYYKDVINTLGVQAEAASRNSINQDKILQDLKMQRLSVSGVSLDEEMTNLIQFQHAYSANAKIISTVDELLDVVINGLKR</sequence>
<dbReference type="InterPro" id="IPR002371">
    <property type="entry name" value="FlgK"/>
</dbReference>
<keyword evidence="11" id="KW-1185">Reference proteome</keyword>
<dbReference type="PANTHER" id="PTHR30033:SF1">
    <property type="entry name" value="FLAGELLAR HOOK-ASSOCIATED PROTEIN 1"/>
    <property type="match status" value="1"/>
</dbReference>
<evidence type="ECO:0000256" key="5">
    <source>
        <dbReference type="ARBA" id="ARBA00022525"/>
    </source>
</evidence>
<protein>
    <recommendedName>
        <fullName evidence="4">Flagellar hook-associated protein 1</fullName>
    </recommendedName>
</protein>
<evidence type="ECO:0000256" key="1">
    <source>
        <dbReference type="ARBA" id="ARBA00004365"/>
    </source>
</evidence>
<dbReference type="PANTHER" id="PTHR30033">
    <property type="entry name" value="FLAGELLAR HOOK-ASSOCIATED PROTEIN 1"/>
    <property type="match status" value="1"/>
</dbReference>
<keyword evidence="5" id="KW-0964">Secreted</keyword>
<feature type="domain" description="Flagellar basal-body/hook protein C-terminal" evidence="8">
    <location>
        <begin position="568"/>
        <end position="609"/>
    </location>
</feature>
<gene>
    <name evidence="10" type="primary">flgK</name>
    <name evidence="10" type="ORF">KYD98_00625</name>
</gene>
<reference evidence="10 11" key="1">
    <citation type="submission" date="2021-07" db="EMBL/GenBank/DDBJ databases">
        <title>Clostridium weizhouense sp. nov., an anaerobic bacterium isolated from activated sludge of Petroleum wastewater.</title>
        <authorList>
            <person name="Li Q."/>
        </authorList>
    </citation>
    <scope>NUCLEOTIDE SEQUENCE [LARGE SCALE GENOMIC DNA]</scope>
    <source>
        <strain evidence="10 11">YB-6</strain>
    </source>
</reference>
<feature type="domain" description="Flagellar basal body rod protein N-terminal" evidence="7">
    <location>
        <begin position="10"/>
        <end position="37"/>
    </location>
</feature>
<organism evidence="10 11">
    <name type="scientific">Clostridium weizhouense</name>
    <dbReference type="NCBI Taxonomy" id="2859781"/>
    <lineage>
        <taxon>Bacteria</taxon>
        <taxon>Bacillati</taxon>
        <taxon>Bacillota</taxon>
        <taxon>Clostridia</taxon>
        <taxon>Eubacteriales</taxon>
        <taxon>Clostridiaceae</taxon>
        <taxon>Clostridium</taxon>
    </lineage>
</organism>
<dbReference type="InterPro" id="IPR053927">
    <property type="entry name" value="FlgK_helical"/>
</dbReference>
<evidence type="ECO:0000259" key="8">
    <source>
        <dbReference type="Pfam" id="PF06429"/>
    </source>
</evidence>
<comment type="similarity">
    <text evidence="3">Belongs to the flagella basal body rod proteins family.</text>
</comment>
<evidence type="ECO:0000313" key="11">
    <source>
        <dbReference type="Proteomes" id="UP001519921"/>
    </source>
</evidence>
<feature type="domain" description="Flagellar hook-associated protein FlgK helical" evidence="9">
    <location>
        <begin position="103"/>
        <end position="266"/>
    </location>
</feature>
<evidence type="ECO:0000256" key="2">
    <source>
        <dbReference type="ARBA" id="ARBA00004613"/>
    </source>
</evidence>
<evidence type="ECO:0000259" key="7">
    <source>
        <dbReference type="Pfam" id="PF00460"/>
    </source>
</evidence>
<dbReference type="Proteomes" id="UP001519921">
    <property type="component" value="Unassembled WGS sequence"/>
</dbReference>
<comment type="caution">
    <text evidence="10">The sequence shown here is derived from an EMBL/GenBank/DDBJ whole genome shotgun (WGS) entry which is preliminary data.</text>
</comment>
<comment type="subcellular location">
    <subcellularLocation>
        <location evidence="1">Bacterial flagellum</location>
    </subcellularLocation>
    <subcellularLocation>
        <location evidence="2">Secreted</location>
    </subcellularLocation>
</comment>
<keyword evidence="10" id="KW-0969">Cilium</keyword>
<dbReference type="Pfam" id="PF00460">
    <property type="entry name" value="Flg_bb_rod"/>
    <property type="match status" value="1"/>
</dbReference>
<keyword evidence="10" id="KW-0966">Cell projection</keyword>
<evidence type="ECO:0000313" key="10">
    <source>
        <dbReference type="EMBL" id="MBW6408590.1"/>
    </source>
</evidence>
<evidence type="ECO:0000256" key="4">
    <source>
        <dbReference type="ARBA" id="ARBA00016244"/>
    </source>
</evidence>
<dbReference type="NCBIfam" id="TIGR02492">
    <property type="entry name" value="flgK_ends"/>
    <property type="match status" value="1"/>
</dbReference>
<proteinExistence type="inferred from homology"/>
<evidence type="ECO:0000259" key="9">
    <source>
        <dbReference type="Pfam" id="PF22638"/>
    </source>
</evidence>
<keyword evidence="10" id="KW-0282">Flagellum</keyword>
<dbReference type="Pfam" id="PF06429">
    <property type="entry name" value="Flg_bbr_C"/>
    <property type="match status" value="1"/>
</dbReference>
<dbReference type="SUPFAM" id="SSF64518">
    <property type="entry name" value="Phase 1 flagellin"/>
    <property type="match status" value="1"/>
</dbReference>
<evidence type="ECO:0000256" key="3">
    <source>
        <dbReference type="ARBA" id="ARBA00009677"/>
    </source>
</evidence>
<dbReference type="PRINTS" id="PR01005">
    <property type="entry name" value="FLGHOOKAP1"/>
</dbReference>
<dbReference type="Pfam" id="PF22638">
    <property type="entry name" value="FlgK_D1"/>
    <property type="match status" value="1"/>
</dbReference>